<accession>A0A4Y2QEP1</accession>
<dbReference type="InterPro" id="IPR043128">
    <property type="entry name" value="Rev_trsase/Diguanyl_cyclase"/>
</dbReference>
<name>A0A4Y2QEP1_ARAVE</name>
<dbReference type="InterPro" id="IPR043502">
    <property type="entry name" value="DNA/RNA_pol_sf"/>
</dbReference>
<dbReference type="InterPro" id="IPR050951">
    <property type="entry name" value="Retrovirus_Pol_polyprotein"/>
</dbReference>
<dbReference type="OrthoDB" id="7698356at2759"/>
<evidence type="ECO:0000313" key="3">
    <source>
        <dbReference type="Proteomes" id="UP000499080"/>
    </source>
</evidence>
<keyword evidence="3" id="KW-1185">Reference proteome</keyword>
<dbReference type="SUPFAM" id="SSF56672">
    <property type="entry name" value="DNA/RNA polymerases"/>
    <property type="match status" value="1"/>
</dbReference>
<dbReference type="Gene3D" id="3.30.70.270">
    <property type="match status" value="2"/>
</dbReference>
<feature type="domain" description="Reverse transcriptase" evidence="1">
    <location>
        <begin position="4"/>
        <end position="87"/>
    </location>
</feature>
<dbReference type="PANTHER" id="PTHR37984">
    <property type="entry name" value="PROTEIN CBG26694"/>
    <property type="match status" value="1"/>
</dbReference>
<comment type="caution">
    <text evidence="2">The sequence shown here is derived from an EMBL/GenBank/DDBJ whole genome shotgun (WGS) entry which is preliminary data.</text>
</comment>
<organism evidence="2 3">
    <name type="scientific">Araneus ventricosus</name>
    <name type="common">Orbweaver spider</name>
    <name type="synonym">Epeira ventricosa</name>
    <dbReference type="NCBI Taxonomy" id="182803"/>
    <lineage>
        <taxon>Eukaryota</taxon>
        <taxon>Metazoa</taxon>
        <taxon>Ecdysozoa</taxon>
        <taxon>Arthropoda</taxon>
        <taxon>Chelicerata</taxon>
        <taxon>Arachnida</taxon>
        <taxon>Araneae</taxon>
        <taxon>Araneomorphae</taxon>
        <taxon>Entelegynae</taxon>
        <taxon>Araneoidea</taxon>
        <taxon>Araneidae</taxon>
        <taxon>Araneus</taxon>
    </lineage>
</organism>
<evidence type="ECO:0000313" key="2">
    <source>
        <dbReference type="EMBL" id="GBN60816.1"/>
    </source>
</evidence>
<dbReference type="PANTHER" id="PTHR37984:SF9">
    <property type="entry name" value="INTEGRASE CATALYTIC DOMAIN-CONTAINING PROTEIN"/>
    <property type="match status" value="1"/>
</dbReference>
<dbReference type="GO" id="GO:0071897">
    <property type="term" value="P:DNA biosynthetic process"/>
    <property type="evidence" value="ECO:0007669"/>
    <property type="project" value="UniProtKB-ARBA"/>
</dbReference>
<gene>
    <name evidence="2" type="primary">Tf2-9_264</name>
    <name evidence="2" type="ORF">AVEN_256852_1</name>
</gene>
<protein>
    <submittedName>
        <fullName evidence="2">Transposon Tf2-9 polyprotein</fullName>
    </submittedName>
</protein>
<dbReference type="Pfam" id="PF00078">
    <property type="entry name" value="RVT_1"/>
    <property type="match status" value="1"/>
</dbReference>
<sequence length="155" mass="17718">MGQICFLVLPFGINNAPDEFQRAMDEIFEKEPAVNPYFDDIALGSKSIEEHCQILRRTLTIAREANLKFNVGKTQLALIEVNYLGHVMSQRGIEPDPQKVKAINEFGVPKCRADLQRFLGMVTYMAMFIPSLSYLTHSLGQLLKQDTPWLWDKKN</sequence>
<evidence type="ECO:0000259" key="1">
    <source>
        <dbReference type="Pfam" id="PF00078"/>
    </source>
</evidence>
<reference evidence="2 3" key="1">
    <citation type="journal article" date="2019" name="Sci. Rep.">
        <title>Orb-weaving spider Araneus ventricosus genome elucidates the spidroin gene catalogue.</title>
        <authorList>
            <person name="Kono N."/>
            <person name="Nakamura H."/>
            <person name="Ohtoshi R."/>
            <person name="Moran D.A.P."/>
            <person name="Shinohara A."/>
            <person name="Yoshida Y."/>
            <person name="Fujiwara M."/>
            <person name="Mori M."/>
            <person name="Tomita M."/>
            <person name="Arakawa K."/>
        </authorList>
    </citation>
    <scope>NUCLEOTIDE SEQUENCE [LARGE SCALE GENOMIC DNA]</scope>
</reference>
<proteinExistence type="predicted"/>
<dbReference type="Proteomes" id="UP000499080">
    <property type="component" value="Unassembled WGS sequence"/>
</dbReference>
<dbReference type="EMBL" id="BGPR01013466">
    <property type="protein sequence ID" value="GBN60816.1"/>
    <property type="molecule type" value="Genomic_DNA"/>
</dbReference>
<dbReference type="CDD" id="cd01647">
    <property type="entry name" value="RT_LTR"/>
    <property type="match status" value="1"/>
</dbReference>
<dbReference type="AlphaFoldDB" id="A0A4Y2QEP1"/>
<dbReference type="InterPro" id="IPR000477">
    <property type="entry name" value="RT_dom"/>
</dbReference>